<dbReference type="InterPro" id="IPR010461">
    <property type="entry name" value="ComK"/>
</dbReference>
<accession>A0A9D2SWC5</accession>
<organism evidence="1 2">
    <name type="scientific">Candidatus Merdibacter merdavium</name>
    <dbReference type="NCBI Taxonomy" id="2838692"/>
    <lineage>
        <taxon>Bacteria</taxon>
        <taxon>Bacillati</taxon>
        <taxon>Bacillota</taxon>
        <taxon>Erysipelotrichia</taxon>
        <taxon>Erysipelotrichales</taxon>
        <taxon>Erysipelotrichaceae</taxon>
        <taxon>Merdibacter</taxon>
    </lineage>
</organism>
<dbReference type="Pfam" id="PF06338">
    <property type="entry name" value="ComK"/>
    <property type="match status" value="1"/>
</dbReference>
<reference evidence="1" key="1">
    <citation type="journal article" date="2021" name="PeerJ">
        <title>Extensive microbial diversity within the chicken gut microbiome revealed by metagenomics and culture.</title>
        <authorList>
            <person name="Gilroy R."/>
            <person name="Ravi A."/>
            <person name="Getino M."/>
            <person name="Pursley I."/>
            <person name="Horton D.L."/>
            <person name="Alikhan N.F."/>
            <person name="Baker D."/>
            <person name="Gharbi K."/>
            <person name="Hall N."/>
            <person name="Watson M."/>
            <person name="Adriaenssens E.M."/>
            <person name="Foster-Nyarko E."/>
            <person name="Jarju S."/>
            <person name="Secka A."/>
            <person name="Antonio M."/>
            <person name="Oren A."/>
            <person name="Chaudhuri R.R."/>
            <person name="La Ragione R."/>
            <person name="Hildebrand F."/>
            <person name="Pallen M.J."/>
        </authorList>
    </citation>
    <scope>NUCLEOTIDE SEQUENCE</scope>
    <source>
        <strain evidence="1">CHK187-11901</strain>
    </source>
</reference>
<reference evidence="1" key="2">
    <citation type="submission" date="2021-04" db="EMBL/GenBank/DDBJ databases">
        <authorList>
            <person name="Gilroy R."/>
        </authorList>
    </citation>
    <scope>NUCLEOTIDE SEQUENCE</scope>
    <source>
        <strain evidence="1">CHK187-11901</strain>
    </source>
</reference>
<comment type="caution">
    <text evidence="1">The sequence shown here is derived from an EMBL/GenBank/DDBJ whole genome shotgun (WGS) entry which is preliminary data.</text>
</comment>
<evidence type="ECO:0000313" key="2">
    <source>
        <dbReference type="Proteomes" id="UP000823896"/>
    </source>
</evidence>
<dbReference type="EMBL" id="DWWM01000042">
    <property type="protein sequence ID" value="HJC36824.1"/>
    <property type="molecule type" value="Genomic_DNA"/>
</dbReference>
<dbReference type="AlphaFoldDB" id="A0A9D2SWC5"/>
<gene>
    <name evidence="1" type="ORF">H9702_06800</name>
</gene>
<evidence type="ECO:0000313" key="1">
    <source>
        <dbReference type="EMBL" id="HJC36824.1"/>
    </source>
</evidence>
<proteinExistence type="predicted"/>
<name>A0A9D2SWC5_9FIRM</name>
<sequence length="138" mass="16464">MIIFLKYDWEKTSVRIRKDDAVDYYHCNSVKEYLNRRCQQEGSTLQGRREAFAQLMNARKHIPVLTSVRRGEIFMPFGKMDDPYTIWINLRAVQYYKAEGDGTRIYFINGESLLLDYRQPIVKRQIERSQLYITLIGE</sequence>
<dbReference type="Proteomes" id="UP000823896">
    <property type="component" value="Unassembled WGS sequence"/>
</dbReference>
<protein>
    <submittedName>
        <fullName evidence="1">Competence protein ComK</fullName>
    </submittedName>
</protein>
<dbReference type="GO" id="GO:0030420">
    <property type="term" value="P:establishment of competence for transformation"/>
    <property type="evidence" value="ECO:0007669"/>
    <property type="project" value="InterPro"/>
</dbReference>